<feature type="chain" id="PRO_5016075552" evidence="3">
    <location>
        <begin position="26"/>
        <end position="300"/>
    </location>
</feature>
<dbReference type="InterPro" id="IPR029058">
    <property type="entry name" value="AB_hydrolase_fold"/>
</dbReference>
<dbReference type="GO" id="GO:0016787">
    <property type="term" value="F:hydrolase activity"/>
    <property type="evidence" value="ECO:0007669"/>
    <property type="project" value="UniProtKB-KW"/>
</dbReference>
<evidence type="ECO:0000256" key="1">
    <source>
        <dbReference type="ARBA" id="ARBA00022729"/>
    </source>
</evidence>
<dbReference type="SUPFAM" id="SSF53474">
    <property type="entry name" value="alpha/beta-Hydrolases"/>
    <property type="match status" value="1"/>
</dbReference>
<keyword evidence="5" id="KW-1185">Reference proteome</keyword>
<dbReference type="InterPro" id="IPR050955">
    <property type="entry name" value="Plant_Biomass_Hydrol_Est"/>
</dbReference>
<dbReference type="EMBL" id="PUEC01000008">
    <property type="protein sequence ID" value="PWB02951.1"/>
    <property type="molecule type" value="Genomic_DNA"/>
</dbReference>
<reference evidence="5" key="1">
    <citation type="submission" date="2018-02" db="EMBL/GenBank/DDBJ databases">
        <authorList>
            <person name="Clavel T."/>
            <person name="Strowig T."/>
        </authorList>
    </citation>
    <scope>NUCLEOTIDE SEQUENCE [LARGE SCALE GENOMIC DNA]</scope>
    <source>
        <strain evidence="5">DSM 103720</strain>
    </source>
</reference>
<dbReference type="AlphaFoldDB" id="A0A2V1IQP7"/>
<dbReference type="Gene3D" id="3.40.50.1820">
    <property type="entry name" value="alpha/beta hydrolase"/>
    <property type="match status" value="1"/>
</dbReference>
<dbReference type="GO" id="GO:0005576">
    <property type="term" value="C:extracellular region"/>
    <property type="evidence" value="ECO:0007669"/>
    <property type="project" value="InterPro"/>
</dbReference>
<keyword evidence="1 3" id="KW-0732">Signal</keyword>
<dbReference type="PANTHER" id="PTHR43037">
    <property type="entry name" value="UNNAMED PRODUCT-RELATED"/>
    <property type="match status" value="1"/>
</dbReference>
<gene>
    <name evidence="4" type="ORF">C5O23_04745</name>
</gene>
<evidence type="ECO:0000256" key="2">
    <source>
        <dbReference type="ARBA" id="ARBA00022801"/>
    </source>
</evidence>
<proteinExistence type="predicted"/>
<dbReference type="InterPro" id="IPR010126">
    <property type="entry name" value="Esterase_phb"/>
</dbReference>
<dbReference type="Pfam" id="PF10503">
    <property type="entry name" value="Esterase_PHB"/>
    <property type="match status" value="1"/>
</dbReference>
<dbReference type="RefSeq" id="WP_107031801.1">
    <property type="nucleotide sequence ID" value="NZ_CARSQY010000047.1"/>
</dbReference>
<dbReference type="Proteomes" id="UP000244905">
    <property type="component" value="Unassembled WGS sequence"/>
</dbReference>
<protein>
    <submittedName>
        <fullName evidence="4">Esterase</fullName>
    </submittedName>
</protein>
<accession>A0A2V1IQP7</accession>
<evidence type="ECO:0000313" key="4">
    <source>
        <dbReference type="EMBL" id="PWB02951.1"/>
    </source>
</evidence>
<name>A0A2V1IQP7_9BACT</name>
<dbReference type="PANTHER" id="PTHR43037:SF5">
    <property type="entry name" value="FERULOYL ESTERASE"/>
    <property type="match status" value="1"/>
</dbReference>
<organism evidence="4 5">
    <name type="scientific">Duncaniella muris</name>
    <dbReference type="NCBI Taxonomy" id="2094150"/>
    <lineage>
        <taxon>Bacteria</taxon>
        <taxon>Pseudomonadati</taxon>
        <taxon>Bacteroidota</taxon>
        <taxon>Bacteroidia</taxon>
        <taxon>Bacteroidales</taxon>
        <taxon>Muribaculaceae</taxon>
        <taxon>Duncaniella</taxon>
    </lineage>
</organism>
<comment type="caution">
    <text evidence="4">The sequence shown here is derived from an EMBL/GenBank/DDBJ whole genome shotgun (WGS) entry which is preliminary data.</text>
</comment>
<dbReference type="GeneID" id="82525652"/>
<feature type="signal peptide" evidence="3">
    <location>
        <begin position="1"/>
        <end position="25"/>
    </location>
</feature>
<keyword evidence="2" id="KW-0378">Hydrolase</keyword>
<evidence type="ECO:0000313" key="5">
    <source>
        <dbReference type="Proteomes" id="UP000244905"/>
    </source>
</evidence>
<sequence length="300" mass="33299">MIKMRLLPRLISSAVLLWLAATAAASDGRPEKHEFAYADTVRTYSIYLPEDLRPDAPLVVYTHGYGSARRWLNDLNATAERHGFAVCYPDGSPDSRGKDGWKVGYPPQESMSVDEADFFRCLINEVTSRFRLSRDNVFMAGMSNGGDLCYQLAFTAPELFKAYASVAGLAFEWLCKNHRLSLPVHFLEIHGNADRTSRWEGDLTNDGGWGCYIAVPEAIGMIAGNNGCRKVTTDSLCSMRDPQRLITRTVHSGAPSGREVVLYEIHGGKHSWADKDLPTAEIIWNFFSSRLTGAMKPGGR</sequence>
<evidence type="ECO:0000256" key="3">
    <source>
        <dbReference type="SAM" id="SignalP"/>
    </source>
</evidence>